<feature type="region of interest" description="Disordered" evidence="1">
    <location>
        <begin position="13"/>
        <end position="35"/>
    </location>
</feature>
<evidence type="ECO:0000256" key="1">
    <source>
        <dbReference type="SAM" id="MobiDB-lite"/>
    </source>
</evidence>
<proteinExistence type="predicted"/>
<evidence type="ECO:0000259" key="2">
    <source>
        <dbReference type="Pfam" id="PF06172"/>
    </source>
</evidence>
<dbReference type="AlphaFoldDB" id="A0A2T0T487"/>
<comment type="caution">
    <text evidence="3">The sequence shown here is derived from an EMBL/GenBank/DDBJ whole genome shotgun (WGS) entry which is preliminary data.</text>
</comment>
<protein>
    <submittedName>
        <fullName evidence="3">Putative cupin superfamily sugar epimerase</fullName>
    </submittedName>
</protein>
<dbReference type="InterPro" id="IPR011051">
    <property type="entry name" value="RmlC_Cupin_sf"/>
</dbReference>
<dbReference type="Gene3D" id="2.60.120.10">
    <property type="entry name" value="Jelly Rolls"/>
    <property type="match status" value="2"/>
</dbReference>
<dbReference type="EMBL" id="PVTF01000006">
    <property type="protein sequence ID" value="PRY40486.1"/>
    <property type="molecule type" value="Genomic_DNA"/>
</dbReference>
<dbReference type="PANTHER" id="PTHR33387:SF3">
    <property type="entry name" value="DUF985 DOMAIN-CONTAINING PROTEIN"/>
    <property type="match status" value="1"/>
</dbReference>
<reference evidence="3 4" key="1">
    <citation type="submission" date="2018-03" db="EMBL/GenBank/DDBJ databases">
        <title>Genomic Encyclopedia of Archaeal and Bacterial Type Strains, Phase II (KMG-II): from individual species to whole genera.</title>
        <authorList>
            <person name="Goeker M."/>
        </authorList>
    </citation>
    <scope>NUCLEOTIDE SEQUENCE [LARGE SCALE GENOMIC DNA]</scope>
    <source>
        <strain evidence="3 4">DSM 44720</strain>
    </source>
</reference>
<organism evidence="3 4">
    <name type="scientific">Umezawaea tangerina</name>
    <dbReference type="NCBI Taxonomy" id="84725"/>
    <lineage>
        <taxon>Bacteria</taxon>
        <taxon>Bacillati</taxon>
        <taxon>Actinomycetota</taxon>
        <taxon>Actinomycetes</taxon>
        <taxon>Pseudonocardiales</taxon>
        <taxon>Pseudonocardiaceae</taxon>
        <taxon>Umezawaea</taxon>
    </lineage>
</organism>
<dbReference type="Pfam" id="PF06172">
    <property type="entry name" value="Cupin_5"/>
    <property type="match status" value="1"/>
</dbReference>
<evidence type="ECO:0000313" key="3">
    <source>
        <dbReference type="EMBL" id="PRY40486.1"/>
    </source>
</evidence>
<dbReference type="Proteomes" id="UP000239494">
    <property type="component" value="Unassembled WGS sequence"/>
</dbReference>
<keyword evidence="4" id="KW-1185">Reference proteome</keyword>
<dbReference type="SUPFAM" id="SSF51182">
    <property type="entry name" value="RmlC-like cupins"/>
    <property type="match status" value="1"/>
</dbReference>
<feature type="compositionally biased region" description="Gly residues" evidence="1">
    <location>
        <begin position="15"/>
        <end position="27"/>
    </location>
</feature>
<feature type="domain" description="DUF985" evidence="2">
    <location>
        <begin position="144"/>
        <end position="277"/>
    </location>
</feature>
<dbReference type="InterPro" id="IPR039935">
    <property type="entry name" value="YML079W-like"/>
</dbReference>
<dbReference type="PANTHER" id="PTHR33387">
    <property type="entry name" value="RMLC-LIKE JELLY ROLL FOLD PROTEIN"/>
    <property type="match status" value="1"/>
</dbReference>
<gene>
    <name evidence="3" type="ORF">CLV43_106222</name>
</gene>
<dbReference type="InterPro" id="IPR009327">
    <property type="entry name" value="Cupin_DUF985"/>
</dbReference>
<name>A0A2T0T487_9PSEU</name>
<dbReference type="RefSeq" id="WP_211304463.1">
    <property type="nucleotide sequence ID" value="NZ_PVTF01000006.1"/>
</dbReference>
<sequence length="305" mass="33411">MLERERELIDALGLGSDGGGGWSGPTGGPITTDKRDKPVMEFRTRLARVDDDPPWRRGSHDVVLLHHEGARLEVVDDTGGRTFADPTAPQLVVPASRRHVVRPVGGYALWSEAVVPGGGAWSYDEGATPARVDGESAPVREEDRLVELLDLESHVEGGYYRQIYTSPDTVGTPGGTRVRANSIYYLLDRQSPIGRLHSNVSDITHFLHSGGPVRYQVVSPEGELRDVLLGYDVAAGQRPVFTCPGGWWKTSSLPEGVSHGLISEIVAPGFDFADQRLIGVDELRSRHPRHVERLASHTAQHQEDR</sequence>
<dbReference type="CDD" id="cd06121">
    <property type="entry name" value="cupin_YML079wp"/>
    <property type="match status" value="1"/>
</dbReference>
<evidence type="ECO:0000313" key="4">
    <source>
        <dbReference type="Proteomes" id="UP000239494"/>
    </source>
</evidence>
<accession>A0A2T0T487</accession>
<dbReference type="InterPro" id="IPR014710">
    <property type="entry name" value="RmlC-like_jellyroll"/>
</dbReference>